<reference evidence="2 3" key="1">
    <citation type="submission" date="2019-02" db="EMBL/GenBank/DDBJ databases">
        <title>Deep-cultivation of Planctomycetes and their phenomic and genomic characterization uncovers novel biology.</title>
        <authorList>
            <person name="Wiegand S."/>
            <person name="Jogler M."/>
            <person name="Boedeker C."/>
            <person name="Pinto D."/>
            <person name="Vollmers J."/>
            <person name="Rivas-Marin E."/>
            <person name="Kohn T."/>
            <person name="Peeters S.H."/>
            <person name="Heuer A."/>
            <person name="Rast P."/>
            <person name="Oberbeckmann S."/>
            <person name="Bunk B."/>
            <person name="Jeske O."/>
            <person name="Meyerdierks A."/>
            <person name="Storesund J.E."/>
            <person name="Kallscheuer N."/>
            <person name="Luecker S."/>
            <person name="Lage O.M."/>
            <person name="Pohl T."/>
            <person name="Merkel B.J."/>
            <person name="Hornburger P."/>
            <person name="Mueller R.-W."/>
            <person name="Bruemmer F."/>
            <person name="Labrenz M."/>
            <person name="Spormann A.M."/>
            <person name="Op den Camp H."/>
            <person name="Overmann J."/>
            <person name="Amann R."/>
            <person name="Jetten M.S.M."/>
            <person name="Mascher T."/>
            <person name="Medema M.H."/>
            <person name="Devos D.P."/>
            <person name="Kaster A.-K."/>
            <person name="Ovreas L."/>
            <person name="Rohde M."/>
            <person name="Galperin M.Y."/>
            <person name="Jogler C."/>
        </authorList>
    </citation>
    <scope>NUCLEOTIDE SEQUENCE [LARGE SCALE GENOMIC DNA]</scope>
    <source>
        <strain evidence="2 3">Pla85_3_4</strain>
    </source>
</reference>
<protein>
    <submittedName>
        <fullName evidence="2">Uncharacterized protein</fullName>
    </submittedName>
</protein>
<evidence type="ECO:0000313" key="2">
    <source>
        <dbReference type="EMBL" id="QDU93892.1"/>
    </source>
</evidence>
<feature type="compositionally biased region" description="Basic residues" evidence="1">
    <location>
        <begin position="9"/>
        <end position="21"/>
    </location>
</feature>
<name>A0A518DPX6_9BACT</name>
<dbReference type="AlphaFoldDB" id="A0A518DPX6"/>
<proteinExistence type="predicted"/>
<gene>
    <name evidence="2" type="ORF">Pla8534_16770</name>
</gene>
<evidence type="ECO:0000313" key="3">
    <source>
        <dbReference type="Proteomes" id="UP000317648"/>
    </source>
</evidence>
<dbReference type="KEGG" id="lcre:Pla8534_16770"/>
<accession>A0A518DPX6</accession>
<organism evidence="2 3">
    <name type="scientific">Lignipirellula cremea</name>
    <dbReference type="NCBI Taxonomy" id="2528010"/>
    <lineage>
        <taxon>Bacteria</taxon>
        <taxon>Pseudomonadati</taxon>
        <taxon>Planctomycetota</taxon>
        <taxon>Planctomycetia</taxon>
        <taxon>Pirellulales</taxon>
        <taxon>Pirellulaceae</taxon>
        <taxon>Lignipirellula</taxon>
    </lineage>
</organism>
<keyword evidence="3" id="KW-1185">Reference proteome</keyword>
<evidence type="ECO:0000256" key="1">
    <source>
        <dbReference type="SAM" id="MobiDB-lite"/>
    </source>
</evidence>
<dbReference type="RefSeq" id="WP_145051368.1">
    <property type="nucleotide sequence ID" value="NZ_CP036433.1"/>
</dbReference>
<sequence length="126" mass="14463">MAKSEQRRQKDRVKRKRKHDRRNLVARSQERDPSADAIAVLQGLKRSFGEHSEQILRLCLADCTPEEIAAQTPNVSVADVKRFHADFLEFPPTLVGYFVDHPFLLSHPQLLRTAIQQLKTKKSTGF</sequence>
<dbReference type="EMBL" id="CP036433">
    <property type="protein sequence ID" value="QDU93892.1"/>
    <property type="molecule type" value="Genomic_DNA"/>
</dbReference>
<feature type="region of interest" description="Disordered" evidence="1">
    <location>
        <begin position="1"/>
        <end position="32"/>
    </location>
</feature>
<dbReference type="Proteomes" id="UP000317648">
    <property type="component" value="Chromosome"/>
</dbReference>